<sequence length="393" mass="45254">MRFPIILILFFSLIGSNVLIIPNTFAQEDTQIPDWIKNTAGWWANNEISEIEFLTGIEYLINNNIISISFMPCTVNQHSSSTNLIPDWVKNNAGWWAADQIEDSDFINGIEYLIKIQIISIDAKKILHDIEVEDVIFSSAWKISKNNLVSVTSSFFEIYGTDGDCMETDNGNLIWYKLFLGLNPNKMDMYNEVAVWNDSQKVAVVYPYFTYSAYAEQGFYVYYTGECDDCTTTKLVQPKILYTSSGMGHQALTLLGYTSITDVDIDKNPNILQQFDKVIMLHNEYVTRTMFDAITNHPNVIYLYPNALYAEIEVDYIDETITLIRGHNYPESSITNGFDWEFDNTHPYEFDSECANMEVYQIKNGWMTNCYPENVFLTNTQTLFNLLKAIKDL</sequence>
<accession>A0A382I505</accession>
<reference evidence="1" key="1">
    <citation type="submission" date="2018-05" db="EMBL/GenBank/DDBJ databases">
        <authorList>
            <person name="Lanie J.A."/>
            <person name="Ng W.-L."/>
            <person name="Kazmierczak K.M."/>
            <person name="Andrzejewski T.M."/>
            <person name="Davidsen T.M."/>
            <person name="Wayne K.J."/>
            <person name="Tettelin H."/>
            <person name="Glass J.I."/>
            <person name="Rusch D."/>
            <person name="Podicherti R."/>
            <person name="Tsui H.-C.T."/>
            <person name="Winkler M.E."/>
        </authorList>
    </citation>
    <scope>NUCLEOTIDE SEQUENCE</scope>
</reference>
<organism evidence="1">
    <name type="scientific">marine metagenome</name>
    <dbReference type="NCBI Taxonomy" id="408172"/>
    <lineage>
        <taxon>unclassified sequences</taxon>
        <taxon>metagenomes</taxon>
        <taxon>ecological metagenomes</taxon>
    </lineage>
</organism>
<proteinExistence type="predicted"/>
<dbReference type="EMBL" id="UINC01065095">
    <property type="protein sequence ID" value="SVB94392.1"/>
    <property type="molecule type" value="Genomic_DNA"/>
</dbReference>
<gene>
    <name evidence="1" type="ORF">METZ01_LOCUS247246</name>
</gene>
<dbReference type="AlphaFoldDB" id="A0A382I505"/>
<evidence type="ECO:0000313" key="1">
    <source>
        <dbReference type="EMBL" id="SVB94392.1"/>
    </source>
</evidence>
<name>A0A382I505_9ZZZZ</name>
<protein>
    <submittedName>
        <fullName evidence="1">Uncharacterized protein</fullName>
    </submittedName>
</protein>